<comment type="caution">
    <text evidence="11">The sequence shown here is derived from an EMBL/GenBank/DDBJ whole genome shotgun (WGS) entry which is preliminary data.</text>
</comment>
<dbReference type="CDD" id="cd04088">
    <property type="entry name" value="EFG_mtEFG_II"/>
    <property type="match status" value="1"/>
</dbReference>
<dbReference type="NCBIfam" id="TIGR00484">
    <property type="entry name" value="EF-G"/>
    <property type="match status" value="1"/>
</dbReference>
<evidence type="ECO:0000313" key="12">
    <source>
        <dbReference type="Proteomes" id="UP000752013"/>
    </source>
</evidence>
<dbReference type="InterPro" id="IPR035647">
    <property type="entry name" value="EFG_III/V"/>
</dbReference>
<dbReference type="Pfam" id="PF22042">
    <property type="entry name" value="EF-G_D2"/>
    <property type="match status" value="1"/>
</dbReference>
<dbReference type="Gene3D" id="3.30.70.240">
    <property type="match status" value="1"/>
</dbReference>
<dbReference type="Pfam" id="PF00009">
    <property type="entry name" value="GTP_EFTU"/>
    <property type="match status" value="1"/>
</dbReference>
<evidence type="ECO:0000256" key="2">
    <source>
        <dbReference type="ARBA" id="ARBA00005870"/>
    </source>
</evidence>
<evidence type="ECO:0000256" key="7">
    <source>
        <dbReference type="ARBA" id="ARBA00024731"/>
    </source>
</evidence>
<evidence type="ECO:0000259" key="10">
    <source>
        <dbReference type="PROSITE" id="PS51722"/>
    </source>
</evidence>
<feature type="binding site" evidence="8">
    <location>
        <begin position="13"/>
        <end position="20"/>
    </location>
    <ligand>
        <name>GTP</name>
        <dbReference type="ChEBI" id="CHEBI:37565"/>
    </ligand>
</feature>
<dbReference type="Gene3D" id="3.30.230.10">
    <property type="match status" value="1"/>
</dbReference>
<dbReference type="Gene3D" id="3.40.50.300">
    <property type="entry name" value="P-loop containing nucleotide triphosphate hydrolases"/>
    <property type="match status" value="1"/>
</dbReference>
<dbReference type="InterPro" id="IPR031157">
    <property type="entry name" value="G_TR_CS"/>
</dbReference>
<keyword evidence="8" id="KW-0963">Cytoplasm</keyword>
<evidence type="ECO:0000256" key="1">
    <source>
        <dbReference type="ARBA" id="ARBA00004496"/>
    </source>
</evidence>
<dbReference type="CDD" id="cd01680">
    <property type="entry name" value="EFG_like_IV"/>
    <property type="match status" value="1"/>
</dbReference>
<dbReference type="NCBIfam" id="TIGR00231">
    <property type="entry name" value="small_GTP"/>
    <property type="match status" value="1"/>
</dbReference>
<evidence type="ECO:0000256" key="6">
    <source>
        <dbReference type="ARBA" id="ARBA00023134"/>
    </source>
</evidence>
<dbReference type="GO" id="GO:0032790">
    <property type="term" value="P:ribosome disassembly"/>
    <property type="evidence" value="ECO:0007669"/>
    <property type="project" value="TreeGrafter"/>
</dbReference>
<dbReference type="PANTHER" id="PTHR43261:SF1">
    <property type="entry name" value="RIBOSOME-RELEASING FACTOR 2, MITOCHONDRIAL"/>
    <property type="match status" value="1"/>
</dbReference>
<name>A0A968KV37_9SPIO</name>
<dbReference type="PROSITE" id="PS00301">
    <property type="entry name" value="G_TR_1"/>
    <property type="match status" value="1"/>
</dbReference>
<dbReference type="InterPro" id="IPR014721">
    <property type="entry name" value="Ribsml_uS5_D2-typ_fold_subgr"/>
</dbReference>
<dbReference type="SUPFAM" id="SSF50447">
    <property type="entry name" value="Translation proteins"/>
    <property type="match status" value="1"/>
</dbReference>
<evidence type="ECO:0000256" key="8">
    <source>
        <dbReference type="HAMAP-Rule" id="MF_00054"/>
    </source>
</evidence>
<dbReference type="SUPFAM" id="SSF52540">
    <property type="entry name" value="P-loop containing nucleoside triphosphate hydrolases"/>
    <property type="match status" value="1"/>
</dbReference>
<evidence type="ECO:0000256" key="4">
    <source>
        <dbReference type="ARBA" id="ARBA00022768"/>
    </source>
</evidence>
<dbReference type="SUPFAM" id="SSF54980">
    <property type="entry name" value="EF-G C-terminal domain-like"/>
    <property type="match status" value="2"/>
</dbReference>
<dbReference type="InterPro" id="IPR020568">
    <property type="entry name" value="Ribosomal_Su5_D2-typ_SF"/>
</dbReference>
<keyword evidence="12" id="KW-1185">Reference proteome</keyword>
<dbReference type="GO" id="GO:0003746">
    <property type="term" value="F:translation elongation factor activity"/>
    <property type="evidence" value="ECO:0007669"/>
    <property type="project" value="UniProtKB-UniRule"/>
</dbReference>
<evidence type="ECO:0000256" key="9">
    <source>
        <dbReference type="NCBIfam" id="TIGR00484"/>
    </source>
</evidence>
<dbReference type="SMART" id="SM00838">
    <property type="entry name" value="EFG_C"/>
    <property type="match status" value="1"/>
</dbReference>
<sequence>MINMQMRNIGIMAHVDAGKTTVSERILFYTGKSRRIGDVDDGTTQMDWMEQEQQRGITIQSAATTCFWHDTHINLIDTPGHVDFTAEVERSLRVLDGAIAVFCAVGGVQPQSETVSRQANKYKVPRIAFINKMDRVGANYQSVLTQIAEKLHLNPLPIQLPIYENDNFAGVIDLITMQYLVFDESTQGATVIKESIPATYLTSAEEARTAMLDSLSTYSEEIINLLLEETPIPEELLISEIRKATVTRQIVPVMMGSALKNKGIQPLLDAITYFLPDPFELGSVAAKKIYKNKSEDIQVIRSESDDFIALIFKIQQDKESGALCYIRVYAGSIKAGTMVLNVGKDKKERIGKLYRMHARTPEQMNELKAGDVGVIQGFKLAQTGDTITNGAPILLESIQFPEPVISIAIEPKTIADMNKLKEVLTILQREDPTFIHKENTETGQLLISGMGELHLDVITTRARDEFKAQFNLGKPQVSYRESVESSSQATETFERPINGKETFAGLTLSVKASERGSGNKVINGLSNNVLPENYQAATIRGIEAALSSGITLGYPCLDVEVTIEDAVYNEDLAHEVAYQSLGAMLTEKIASNASPILLEPIMAVDIEVPNEYVGDVISKLTSRGGIVLGMDMNESIQIIHAQSPLTKMFGYSTELRSQSQGRASFSMKFSHYEKKLS</sequence>
<accession>A0A968KV37</accession>
<feature type="binding site" evidence="8">
    <location>
        <begin position="131"/>
        <end position="134"/>
    </location>
    <ligand>
        <name>GTP</name>
        <dbReference type="ChEBI" id="CHEBI:37565"/>
    </ligand>
</feature>
<dbReference type="InterPro" id="IPR005517">
    <property type="entry name" value="Transl_elong_EFG/EF2_IV"/>
</dbReference>
<comment type="subcellular location">
    <subcellularLocation>
        <location evidence="1 8">Cytoplasm</location>
    </subcellularLocation>
</comment>
<dbReference type="GO" id="GO:0003924">
    <property type="term" value="F:GTPase activity"/>
    <property type="evidence" value="ECO:0007669"/>
    <property type="project" value="InterPro"/>
</dbReference>
<dbReference type="InterPro" id="IPR009022">
    <property type="entry name" value="EFG_III"/>
</dbReference>
<keyword evidence="3 8" id="KW-0547">Nucleotide-binding</keyword>
<keyword evidence="5 8" id="KW-0648">Protein biosynthesis</keyword>
<dbReference type="NCBIfam" id="NF009381">
    <property type="entry name" value="PRK12740.1-5"/>
    <property type="match status" value="1"/>
</dbReference>
<dbReference type="Pfam" id="PF14492">
    <property type="entry name" value="EFG_III"/>
    <property type="match status" value="1"/>
</dbReference>
<dbReference type="PANTHER" id="PTHR43261">
    <property type="entry name" value="TRANSLATION ELONGATION FACTOR G-RELATED"/>
    <property type="match status" value="1"/>
</dbReference>
<dbReference type="AlphaFoldDB" id="A0A968KV37"/>
<dbReference type="InterPro" id="IPR000640">
    <property type="entry name" value="EFG_V-like"/>
</dbReference>
<dbReference type="InterPro" id="IPR053905">
    <property type="entry name" value="EF-G-like_DII"/>
</dbReference>
<protein>
    <recommendedName>
        <fullName evidence="8 9">Elongation factor G</fullName>
        <shortName evidence="8">EF-G</shortName>
    </recommendedName>
</protein>
<dbReference type="Gene3D" id="2.40.30.10">
    <property type="entry name" value="Translation factors"/>
    <property type="match status" value="1"/>
</dbReference>
<dbReference type="CDD" id="cd01886">
    <property type="entry name" value="EF-G"/>
    <property type="match status" value="1"/>
</dbReference>
<dbReference type="HAMAP" id="MF_00054_B">
    <property type="entry name" value="EF_G_EF_2_B"/>
    <property type="match status" value="1"/>
</dbReference>
<dbReference type="InterPro" id="IPR009000">
    <property type="entry name" value="Transl_B-barrel_sf"/>
</dbReference>
<dbReference type="PRINTS" id="PR00315">
    <property type="entry name" value="ELONGATNFCT"/>
</dbReference>
<evidence type="ECO:0000256" key="5">
    <source>
        <dbReference type="ARBA" id="ARBA00022917"/>
    </source>
</evidence>
<organism evidence="11 12">
    <name type="scientific">Entomospira nematocerorum</name>
    <dbReference type="NCBI Taxonomy" id="2719987"/>
    <lineage>
        <taxon>Bacteria</taxon>
        <taxon>Pseudomonadati</taxon>
        <taxon>Spirochaetota</taxon>
        <taxon>Spirochaetia</taxon>
        <taxon>Spirochaetales</taxon>
        <taxon>Spirochaetaceae</taxon>
        <taxon>Entomospira</taxon>
    </lineage>
</organism>
<keyword evidence="4 8" id="KW-0251">Elongation factor</keyword>
<dbReference type="PROSITE" id="PS51722">
    <property type="entry name" value="G_TR_2"/>
    <property type="match status" value="1"/>
</dbReference>
<dbReference type="FunFam" id="3.30.70.240:FF:000001">
    <property type="entry name" value="Elongation factor G"/>
    <property type="match status" value="1"/>
</dbReference>
<dbReference type="SUPFAM" id="SSF54211">
    <property type="entry name" value="Ribosomal protein S5 domain 2-like"/>
    <property type="match status" value="1"/>
</dbReference>
<keyword evidence="6 8" id="KW-0342">GTP-binding</keyword>
<dbReference type="CDD" id="cd03713">
    <property type="entry name" value="EFG_mtEFG_C"/>
    <property type="match status" value="1"/>
</dbReference>
<dbReference type="FunFam" id="3.30.70.870:FF:000001">
    <property type="entry name" value="Elongation factor G"/>
    <property type="match status" value="1"/>
</dbReference>
<dbReference type="Gene3D" id="3.30.70.870">
    <property type="entry name" value="Elongation Factor G (Translational Gtpase), domain 3"/>
    <property type="match status" value="1"/>
</dbReference>
<dbReference type="InterPro" id="IPR027417">
    <property type="entry name" value="P-loop_NTPase"/>
</dbReference>
<proteinExistence type="inferred from homology"/>
<comment type="function">
    <text evidence="7 8">Catalyzes the GTP-dependent ribosomal translocation step during translation elongation. During this step, the ribosome changes from the pre-translocational (PRE) to the post-translocational (POST) state as the newly formed A-site-bound peptidyl-tRNA and P-site-bound deacylated tRNA move to the P and E sites, respectively. Catalyzes the coordinated movement of the two tRNA molecules, the mRNA and conformational changes in the ribosome.</text>
</comment>
<dbReference type="Proteomes" id="UP000752013">
    <property type="component" value="Unassembled WGS sequence"/>
</dbReference>
<dbReference type="FunFam" id="3.40.50.300:FF:000029">
    <property type="entry name" value="Elongation factor G"/>
    <property type="match status" value="1"/>
</dbReference>
<dbReference type="Pfam" id="PF00679">
    <property type="entry name" value="EFG_C"/>
    <property type="match status" value="1"/>
</dbReference>
<dbReference type="InterPro" id="IPR005225">
    <property type="entry name" value="Small_GTP-bd"/>
</dbReference>
<dbReference type="CDD" id="cd16262">
    <property type="entry name" value="EFG_III"/>
    <property type="match status" value="1"/>
</dbReference>
<evidence type="ECO:0000256" key="3">
    <source>
        <dbReference type="ARBA" id="ARBA00022741"/>
    </source>
</evidence>
<dbReference type="Pfam" id="PF03764">
    <property type="entry name" value="EFG_IV"/>
    <property type="match status" value="1"/>
</dbReference>
<comment type="similarity">
    <text evidence="2 8">Belongs to the TRAFAC class translation factor GTPase superfamily. Classic translation factor GTPase family. EF-G/EF-2 subfamily.</text>
</comment>
<feature type="binding site" evidence="8">
    <location>
        <begin position="77"/>
        <end position="81"/>
    </location>
    <ligand>
        <name>GTP</name>
        <dbReference type="ChEBI" id="CHEBI:37565"/>
    </ligand>
</feature>
<dbReference type="InterPro" id="IPR004540">
    <property type="entry name" value="Transl_elong_EFG/EF2"/>
</dbReference>
<reference evidence="11" key="1">
    <citation type="submission" date="2020-03" db="EMBL/GenBank/DDBJ databases">
        <title>Spirochaetal bacteria isolated from arthropods constitute a novel genus Entomospira genus novum within the order Spirochaetales.</title>
        <authorList>
            <person name="Grana-Miraglia L."/>
            <person name="Sikutova S."/>
            <person name="Fingerle V."/>
            <person name="Sing A."/>
            <person name="Castillo-Ramirez S."/>
            <person name="Margos G."/>
            <person name="Rudolf I."/>
        </authorList>
    </citation>
    <scope>NUCLEOTIDE SEQUENCE</scope>
    <source>
        <strain evidence="11">BR208</strain>
    </source>
</reference>
<dbReference type="EMBL" id="JAATLK010000001">
    <property type="protein sequence ID" value="NIZ46833.1"/>
    <property type="molecule type" value="Genomic_DNA"/>
</dbReference>
<dbReference type="SMART" id="SM00889">
    <property type="entry name" value="EFG_IV"/>
    <property type="match status" value="1"/>
</dbReference>
<dbReference type="InterPro" id="IPR000795">
    <property type="entry name" value="T_Tr_GTP-bd_dom"/>
</dbReference>
<dbReference type="GO" id="GO:0005737">
    <property type="term" value="C:cytoplasm"/>
    <property type="evidence" value="ECO:0007669"/>
    <property type="project" value="UniProtKB-SubCell"/>
</dbReference>
<dbReference type="InterPro" id="IPR035649">
    <property type="entry name" value="EFG_V"/>
</dbReference>
<evidence type="ECO:0000313" key="11">
    <source>
        <dbReference type="EMBL" id="NIZ46833.1"/>
    </source>
</evidence>
<dbReference type="InterPro" id="IPR041095">
    <property type="entry name" value="EFG_II"/>
</dbReference>
<dbReference type="GO" id="GO:0005525">
    <property type="term" value="F:GTP binding"/>
    <property type="evidence" value="ECO:0007669"/>
    <property type="project" value="UniProtKB-UniRule"/>
</dbReference>
<feature type="domain" description="Tr-type G" evidence="10">
    <location>
        <begin position="4"/>
        <end position="279"/>
    </location>
</feature>
<gene>
    <name evidence="8 11" type="primary">fusA</name>
    <name evidence="11" type="ORF">HCT46_02735</name>
</gene>